<gene>
    <name evidence="3" type="primary">LOC108669839</name>
</gene>
<dbReference type="OrthoDB" id="6372047at2759"/>
<feature type="compositionally biased region" description="Polar residues" evidence="1">
    <location>
        <begin position="134"/>
        <end position="150"/>
    </location>
</feature>
<feature type="compositionally biased region" description="Basic and acidic residues" evidence="1">
    <location>
        <begin position="672"/>
        <end position="681"/>
    </location>
</feature>
<organism evidence="2 3">
    <name type="scientific">Hyalella azteca</name>
    <name type="common">Amphipod</name>
    <dbReference type="NCBI Taxonomy" id="294128"/>
    <lineage>
        <taxon>Eukaryota</taxon>
        <taxon>Metazoa</taxon>
        <taxon>Ecdysozoa</taxon>
        <taxon>Arthropoda</taxon>
        <taxon>Crustacea</taxon>
        <taxon>Multicrustacea</taxon>
        <taxon>Malacostraca</taxon>
        <taxon>Eumalacostraca</taxon>
        <taxon>Peracarida</taxon>
        <taxon>Amphipoda</taxon>
        <taxon>Senticaudata</taxon>
        <taxon>Talitrida</taxon>
        <taxon>Talitroidea</taxon>
        <taxon>Hyalellidae</taxon>
        <taxon>Hyalella</taxon>
    </lineage>
</organism>
<feature type="compositionally biased region" description="Basic and acidic residues" evidence="1">
    <location>
        <begin position="385"/>
        <end position="394"/>
    </location>
</feature>
<evidence type="ECO:0000313" key="2">
    <source>
        <dbReference type="Proteomes" id="UP000694843"/>
    </source>
</evidence>
<dbReference type="PANTHER" id="PTHR41156">
    <property type="entry name" value="AGAP006184-PA"/>
    <property type="match status" value="1"/>
</dbReference>
<dbReference type="PANTHER" id="PTHR41156:SF1">
    <property type="entry name" value="ZASP-LIKE MOTIF DOMAIN-CONTAINING PROTEIN"/>
    <property type="match status" value="1"/>
</dbReference>
<dbReference type="GeneID" id="108669839"/>
<name>A0A8B7NGJ6_HYAAZ</name>
<feature type="region of interest" description="Disordered" evidence="1">
    <location>
        <begin position="658"/>
        <end position="691"/>
    </location>
</feature>
<keyword evidence="2" id="KW-1185">Reference proteome</keyword>
<dbReference type="RefSeq" id="XP_018012753.1">
    <property type="nucleotide sequence ID" value="XM_018157264.2"/>
</dbReference>
<protein>
    <submittedName>
        <fullName evidence="3">Proteoglycan 4 isoform X1</fullName>
    </submittedName>
</protein>
<feature type="compositionally biased region" description="Basic and acidic residues" evidence="1">
    <location>
        <begin position="503"/>
        <end position="516"/>
    </location>
</feature>
<evidence type="ECO:0000256" key="1">
    <source>
        <dbReference type="SAM" id="MobiDB-lite"/>
    </source>
</evidence>
<feature type="region of interest" description="Disordered" evidence="1">
    <location>
        <begin position="16"/>
        <end position="59"/>
    </location>
</feature>
<feature type="region of interest" description="Disordered" evidence="1">
    <location>
        <begin position="706"/>
        <end position="736"/>
    </location>
</feature>
<feature type="region of interest" description="Disordered" evidence="1">
    <location>
        <begin position="343"/>
        <end position="642"/>
    </location>
</feature>
<accession>A0A8B7NGJ6</accession>
<evidence type="ECO:0000313" key="3">
    <source>
        <dbReference type="RefSeq" id="XP_018012753.1"/>
    </source>
</evidence>
<feature type="compositionally biased region" description="Basic and acidic residues" evidence="1">
    <location>
        <begin position="583"/>
        <end position="592"/>
    </location>
</feature>
<dbReference type="AlphaFoldDB" id="A0A8B7NGJ6"/>
<dbReference type="KEGG" id="hazt:108669839"/>
<feature type="compositionally biased region" description="Low complexity" evidence="1">
    <location>
        <begin position="520"/>
        <end position="538"/>
    </location>
</feature>
<reference evidence="3" key="1">
    <citation type="submission" date="2025-08" db="UniProtKB">
        <authorList>
            <consortium name="RefSeq"/>
        </authorList>
    </citation>
    <scope>IDENTIFICATION</scope>
</reference>
<feature type="compositionally biased region" description="Basic and acidic residues" evidence="1">
    <location>
        <begin position="151"/>
        <end position="166"/>
    </location>
</feature>
<proteinExistence type="predicted"/>
<feature type="compositionally biased region" description="Low complexity" evidence="1">
    <location>
        <begin position="33"/>
        <end position="47"/>
    </location>
</feature>
<feature type="region of interest" description="Disordered" evidence="1">
    <location>
        <begin position="134"/>
        <end position="166"/>
    </location>
</feature>
<sequence>MNARLATLDRMLDDLKSTVTSEDEGRKTPLGIRSSSRSSSRAGSLGRRGLDGGVVDGGRLTHHRKEYTSPDHTVRTVADTYQYDSGDTNPSGHFQKKVVKSTYSSYNVDGGLTSELDSLRRGPTEMEMERALSQESRNILESNKFSSRSTENSKGRDGRSLSNGHYDDDMIINDEKGGEVRRIVWRNRYEKTYETTDSSTPTISIEKDAQNRRYMSSDVTEANTISSLTRPHVPPQRGSVSPKQLTLQYAVYWPGSPGISPGGQSWAEPVPLPTPPQISPNREPGVAYIYNYGSHGGSTVQPLPPLNYVAVAPPTGDGAPSPTPSNPTGQPVIYHYSYHYTIQPGQPLPDGAHPPSSPPTLQIAPPPASGYSANSTNVNKTTINEVHHHTTSRDTRHHVTTNKVIHEPPLGYLDDGKPDYPGNGRPGYPRDGQPGYPRDGQPGYPRDGQPGYPRDGQPGYPGDRKPPADGKPGSSSINYSVNSSTNYVTETHHHPFPTGPGDKGPREPPYDDRDPPLRPNDPSRNITININKTTTHTTRTTRDGDYPSGGDQPLTSTPYRGRSRSPDRRYPSEPRYPSGPSDSLERVRRVREPGLPFPDTSPVRPVGEQRLPRRVDDLLNEFPVKNGGPHRTGYNAHPDSEPLLSTQTRHVRDEIIIPPPERNEINTVSPAKLREEREKTKNIAGPPVYYPPGHEAFAESMHTMTLKEEGRRGKAKWRREAASGYKESSSHSESKGDMKVVPLCLPLCGGFACTIM</sequence>
<feature type="compositionally biased region" description="Low complexity" evidence="1">
    <location>
        <begin position="474"/>
        <end position="489"/>
    </location>
</feature>
<feature type="compositionally biased region" description="Polar residues" evidence="1">
    <location>
        <begin position="371"/>
        <end position="384"/>
    </location>
</feature>
<dbReference type="Proteomes" id="UP000694843">
    <property type="component" value="Unplaced"/>
</dbReference>